<dbReference type="CDD" id="cd03794">
    <property type="entry name" value="GT4_WbuB-like"/>
    <property type="match status" value="1"/>
</dbReference>
<keyword evidence="3" id="KW-1185">Reference proteome</keyword>
<dbReference type="EMBL" id="JBHTLQ010000092">
    <property type="protein sequence ID" value="MFD1192922.1"/>
    <property type="molecule type" value="Genomic_DNA"/>
</dbReference>
<evidence type="ECO:0000259" key="1">
    <source>
        <dbReference type="Pfam" id="PF13439"/>
    </source>
</evidence>
<dbReference type="Gene3D" id="3.40.50.2000">
    <property type="entry name" value="Glycogen Phosphorylase B"/>
    <property type="match status" value="2"/>
</dbReference>
<evidence type="ECO:0000313" key="3">
    <source>
        <dbReference type="Proteomes" id="UP001597216"/>
    </source>
</evidence>
<organism evidence="2 3">
    <name type="scientific">Phenylobacterium conjunctum</name>
    <dbReference type="NCBI Taxonomy" id="1298959"/>
    <lineage>
        <taxon>Bacteria</taxon>
        <taxon>Pseudomonadati</taxon>
        <taxon>Pseudomonadota</taxon>
        <taxon>Alphaproteobacteria</taxon>
        <taxon>Caulobacterales</taxon>
        <taxon>Caulobacteraceae</taxon>
        <taxon>Phenylobacterium</taxon>
    </lineage>
</organism>
<name>A0ABW3T7M1_9CAUL</name>
<dbReference type="PANTHER" id="PTHR45947:SF3">
    <property type="entry name" value="SULFOQUINOVOSYL TRANSFERASE SQD2"/>
    <property type="match status" value="1"/>
</dbReference>
<accession>A0ABW3T7M1</accession>
<sequence>MPTKRILIIVENLPVPFDRRVWLEATTLSNAGYHVSVICPKGKGYEKSFETLEGVHIYRHALPLEASGPLGYLLEYGSALIWQMLLSIRVALAGRIDVIHACNPPDLIFLVAAPFRLFGTRFLFDQHDLCPEVYESKFSHRGPFYRMLSIFERMTYGLADVIISTNESYRAVAMTRGGVSAEDVFVVRSGPDITRWPKRPPPDEKWKNGRRHLVGYIGVMGEQEGLDLLLKSIRKIVYVDGRDDIQFVLIGDGSYRAHIQKMASDFGLCDYVTFTGRVSDAELLSAIGTSDVCVNPDRFSVLNDKSTMNKIIEYMALSKPIVQFDLTEGRYSAQGASLYVAHDDTDAFAEAIVSLIDQPELRASMGALGRERVETELGWGHQVPQLLAAYDHIFRGR</sequence>
<reference evidence="3" key="1">
    <citation type="journal article" date="2019" name="Int. J. Syst. Evol. Microbiol.">
        <title>The Global Catalogue of Microorganisms (GCM) 10K type strain sequencing project: providing services to taxonomists for standard genome sequencing and annotation.</title>
        <authorList>
            <consortium name="The Broad Institute Genomics Platform"/>
            <consortium name="The Broad Institute Genome Sequencing Center for Infectious Disease"/>
            <person name="Wu L."/>
            <person name="Ma J."/>
        </authorList>
    </citation>
    <scope>NUCLEOTIDE SEQUENCE [LARGE SCALE GENOMIC DNA]</scope>
    <source>
        <strain evidence="3">CCUG 55074</strain>
    </source>
</reference>
<dbReference type="SUPFAM" id="SSF53756">
    <property type="entry name" value="UDP-Glycosyltransferase/glycogen phosphorylase"/>
    <property type="match status" value="1"/>
</dbReference>
<feature type="domain" description="Glycosyltransferase subfamily 4-like N-terminal" evidence="1">
    <location>
        <begin position="23"/>
        <end position="195"/>
    </location>
</feature>
<comment type="caution">
    <text evidence="2">The sequence shown here is derived from an EMBL/GenBank/DDBJ whole genome shotgun (WGS) entry which is preliminary data.</text>
</comment>
<dbReference type="Proteomes" id="UP001597216">
    <property type="component" value="Unassembled WGS sequence"/>
</dbReference>
<dbReference type="Pfam" id="PF13692">
    <property type="entry name" value="Glyco_trans_1_4"/>
    <property type="match status" value="1"/>
</dbReference>
<dbReference type="RefSeq" id="WP_377354832.1">
    <property type="nucleotide sequence ID" value="NZ_JBHTLQ010000092.1"/>
</dbReference>
<evidence type="ECO:0000313" key="2">
    <source>
        <dbReference type="EMBL" id="MFD1192922.1"/>
    </source>
</evidence>
<dbReference type="InterPro" id="IPR028098">
    <property type="entry name" value="Glyco_trans_4-like_N"/>
</dbReference>
<dbReference type="PANTHER" id="PTHR45947">
    <property type="entry name" value="SULFOQUINOVOSYL TRANSFERASE SQD2"/>
    <property type="match status" value="1"/>
</dbReference>
<protein>
    <submittedName>
        <fullName evidence="2">Glycosyltransferase family 4 protein</fullName>
    </submittedName>
</protein>
<gene>
    <name evidence="2" type="ORF">ACFQ27_20200</name>
</gene>
<proteinExistence type="predicted"/>
<dbReference type="Pfam" id="PF13439">
    <property type="entry name" value="Glyco_transf_4"/>
    <property type="match status" value="1"/>
</dbReference>
<dbReference type="InterPro" id="IPR050194">
    <property type="entry name" value="Glycosyltransferase_grp1"/>
</dbReference>